<gene>
    <name evidence="2" type="ORF">PRIO_2307</name>
</gene>
<dbReference type="HOGENOM" id="CLU_013584_6_0_9"/>
<sequence>MDTKLSRIAEVARNRPKERMTSLVHLLDKQRLWDCHLEMQGDKAAGVDGVTKAEYERELESNLEDLLSRMKRQAYKPKPSRRTYIPKENGNKRPLGIPSYEDKLVQKAMSQILNAIYEEKFLPCSYGFRPGRSQHQALQALDRLIMKQGVRYIVDVDIKGFFNYVDHEWLRQFLEHDIADPNFLRLIGRFLKGGVMEEGFYQETEEGTPQGGNLSPLLGNVYLHYVLDLWFEIEIKGKRCRGKAGMVRFADDFVCGFEREEEAKAFYEALEERMGKFNLTIAEEKTKLIRFGYGAEVDCKRAGLTKPATFDFLGFRHIWGRGKSGKYRLLRKTSPKKFRLRVKEITQWARQNRHQPEGMFVDSVRRKLRGHYQYYGVSDNWHGISRYYSLVLNAIWKWRNRRSQKRTFTLEKFKAFLARNPLPKPRITVNLYATVNGNLKSRMP</sequence>
<organism evidence="2 3">
    <name type="scientific">Paenibacillus riograndensis SBR5</name>
    <dbReference type="NCBI Taxonomy" id="1073571"/>
    <lineage>
        <taxon>Bacteria</taxon>
        <taxon>Bacillati</taxon>
        <taxon>Bacillota</taxon>
        <taxon>Bacilli</taxon>
        <taxon>Bacillales</taxon>
        <taxon>Paenibacillaceae</taxon>
        <taxon>Paenibacillus</taxon>
        <taxon>Paenibacillus sonchi group</taxon>
    </lineage>
</organism>
<dbReference type="RefSeq" id="WP_020427294.1">
    <property type="nucleotide sequence ID" value="NZ_AGBD01000349.1"/>
</dbReference>
<keyword evidence="2" id="KW-0808">Transferase</keyword>
<dbReference type="PANTHER" id="PTHR34047">
    <property type="entry name" value="NUCLEAR INTRON MATURASE 1, MITOCHONDRIAL-RELATED"/>
    <property type="match status" value="1"/>
</dbReference>
<accession>A0A0E4H9L3</accession>
<proteinExistence type="predicted"/>
<dbReference type="InterPro" id="IPR043502">
    <property type="entry name" value="DNA/RNA_pol_sf"/>
</dbReference>
<dbReference type="InterPro" id="IPR030931">
    <property type="entry name" value="Group_II_RT_mat"/>
</dbReference>
<dbReference type="Proteomes" id="UP000033163">
    <property type="component" value="Chromosome I"/>
</dbReference>
<keyword evidence="2" id="KW-0548">Nucleotidyltransferase</keyword>
<dbReference type="PROSITE" id="PS50878">
    <property type="entry name" value="RT_POL"/>
    <property type="match status" value="1"/>
</dbReference>
<evidence type="ECO:0000259" key="1">
    <source>
        <dbReference type="PROSITE" id="PS50878"/>
    </source>
</evidence>
<dbReference type="EMBL" id="LN831776">
    <property type="protein sequence ID" value="CQR54716.1"/>
    <property type="molecule type" value="Genomic_DNA"/>
</dbReference>
<dbReference type="SUPFAM" id="SSF56672">
    <property type="entry name" value="DNA/RNA polymerases"/>
    <property type="match status" value="1"/>
</dbReference>
<dbReference type="AlphaFoldDB" id="A0A0E4H9L3"/>
<feature type="domain" description="Reverse transcriptase" evidence="1">
    <location>
        <begin position="66"/>
        <end position="317"/>
    </location>
</feature>
<dbReference type="PATRIC" id="fig|1073571.4.peg.2449"/>
<name>A0A0E4H9L3_9BACL</name>
<evidence type="ECO:0000313" key="2">
    <source>
        <dbReference type="EMBL" id="CQR54716.1"/>
    </source>
</evidence>
<dbReference type="PANTHER" id="PTHR34047:SF8">
    <property type="entry name" value="PROTEIN YKFC"/>
    <property type="match status" value="1"/>
</dbReference>
<protein>
    <submittedName>
        <fullName evidence="2">RNA-directed DNA polymerase</fullName>
    </submittedName>
</protein>
<evidence type="ECO:0000313" key="3">
    <source>
        <dbReference type="Proteomes" id="UP000033163"/>
    </source>
</evidence>
<dbReference type="InterPro" id="IPR000477">
    <property type="entry name" value="RT_dom"/>
</dbReference>
<dbReference type="NCBIfam" id="TIGR04416">
    <property type="entry name" value="group_II_RT_mat"/>
    <property type="match status" value="1"/>
</dbReference>
<dbReference type="Pfam" id="PF00078">
    <property type="entry name" value="RVT_1"/>
    <property type="match status" value="1"/>
</dbReference>
<keyword evidence="2" id="KW-0695">RNA-directed DNA polymerase</keyword>
<dbReference type="KEGG" id="pri:PRIO_2307"/>
<dbReference type="GO" id="GO:0003964">
    <property type="term" value="F:RNA-directed DNA polymerase activity"/>
    <property type="evidence" value="ECO:0007669"/>
    <property type="project" value="UniProtKB-KW"/>
</dbReference>
<reference evidence="3" key="1">
    <citation type="submission" date="2015-03" db="EMBL/GenBank/DDBJ databases">
        <authorList>
            <person name="Wibberg D."/>
        </authorList>
    </citation>
    <scope>NUCLEOTIDE SEQUENCE [LARGE SCALE GENOMIC DNA]</scope>
</reference>
<dbReference type="STRING" id="483937.AMQ84_00115"/>
<dbReference type="InterPro" id="IPR051083">
    <property type="entry name" value="GrpII_Intron_Splice-Mob/Def"/>
</dbReference>
<dbReference type="CDD" id="cd01651">
    <property type="entry name" value="RT_G2_intron"/>
    <property type="match status" value="1"/>
</dbReference>